<feature type="active site" description="Charge relay system" evidence="5">
    <location>
        <position position="435"/>
    </location>
</feature>
<feature type="active site" description="Charge relay system" evidence="5">
    <location>
        <position position="252"/>
    </location>
</feature>
<keyword evidence="2 5" id="KW-0645">Protease</keyword>
<keyword evidence="4 5" id="KW-0720">Serine protease</keyword>
<dbReference type="PROSITE" id="PS51892">
    <property type="entry name" value="SUBTILASE"/>
    <property type="match status" value="1"/>
</dbReference>
<evidence type="ECO:0000256" key="4">
    <source>
        <dbReference type="ARBA" id="ARBA00022825"/>
    </source>
</evidence>
<feature type="region of interest" description="Disordered" evidence="7">
    <location>
        <begin position="499"/>
        <end position="523"/>
    </location>
</feature>
<sequence>MPAISSEPHSPRRRRYALLALVLFVLLLLTLVQFPAGDAAQARLVEQFGSHAAHVAPQRDPDFVKRLAELSRAAQADGSVQVIVTLGVPTVPEGSLTTAADVADQRRRIEQMQDAVQSRLAAHAATVRHRYVLTPAMALEVDAAALQVLAASPEVVRLQSDLMLQSTLYESTALIGATTAWANGATGAGQVVAVLDTGVQTTHPFLADQVVAEACFSSTNSTTTSLCPGGVSSSTQPGSGQACASSITGCGHGTHVAGIVAGKPISLTIGGVPQTVAGVAPEAGLIAIQVFSRVACDSSYCVTAWSSDLMAALEHVYGLRTTYALAAVNMSLGGGRSETTCDNDPMKQIIDSLRSAGIATVVASGNTSYSDAISFPACISTAISVGATTTSSSGLPVDQVASFSNSASFLSLLAPGHFTLSSVPATTYAWYSGTSMAAPHVAGAWAVLKQAAPAASVASLLDTLQTTGKPIAAQRSGFPTIIKPRIQLDAALTALSTNNPTATATPAPPTASPTRTATATGTA</sequence>
<dbReference type="InterPro" id="IPR000209">
    <property type="entry name" value="Peptidase_S8/S53_dom"/>
</dbReference>
<dbReference type="InterPro" id="IPR023827">
    <property type="entry name" value="Peptidase_S8_Asp-AS"/>
</dbReference>
<dbReference type="PROSITE" id="PS00138">
    <property type="entry name" value="SUBTILASE_SER"/>
    <property type="match status" value="1"/>
</dbReference>
<evidence type="ECO:0000259" key="8">
    <source>
        <dbReference type="Pfam" id="PF00082"/>
    </source>
</evidence>
<evidence type="ECO:0000313" key="9">
    <source>
        <dbReference type="EMBL" id="MBP1464793.1"/>
    </source>
</evidence>
<dbReference type="InterPro" id="IPR050131">
    <property type="entry name" value="Peptidase_S8_subtilisin-like"/>
</dbReference>
<dbReference type="RefSeq" id="WP_135476934.1">
    <property type="nucleotide sequence ID" value="NZ_SIJK02000004.1"/>
</dbReference>
<feature type="non-terminal residue" evidence="9">
    <location>
        <position position="523"/>
    </location>
</feature>
<reference evidence="9 10" key="1">
    <citation type="submission" date="2021-03" db="EMBL/GenBank/DDBJ databases">
        <authorList>
            <person name="Grouzdev D.S."/>
        </authorList>
    </citation>
    <scope>NUCLEOTIDE SEQUENCE [LARGE SCALE GENOMIC DNA]</scope>
    <source>
        <strain evidence="9 10">M50-1</strain>
    </source>
</reference>
<feature type="compositionally biased region" description="Low complexity" evidence="7">
    <location>
        <begin position="512"/>
        <end position="523"/>
    </location>
</feature>
<evidence type="ECO:0000256" key="3">
    <source>
        <dbReference type="ARBA" id="ARBA00022801"/>
    </source>
</evidence>
<dbReference type="Pfam" id="PF00082">
    <property type="entry name" value="Peptidase_S8"/>
    <property type="match status" value="1"/>
</dbReference>
<accession>A0ABS4D5T8</accession>
<comment type="caution">
    <text evidence="9">The sequence shown here is derived from an EMBL/GenBank/DDBJ whole genome shotgun (WGS) entry which is preliminary data.</text>
</comment>
<keyword evidence="3 5" id="KW-0378">Hydrolase</keyword>
<evidence type="ECO:0000256" key="7">
    <source>
        <dbReference type="SAM" id="MobiDB-lite"/>
    </source>
</evidence>
<dbReference type="InterPro" id="IPR023828">
    <property type="entry name" value="Peptidase_S8_Ser-AS"/>
</dbReference>
<dbReference type="InterPro" id="IPR036852">
    <property type="entry name" value="Peptidase_S8/S53_dom_sf"/>
</dbReference>
<proteinExistence type="inferred from homology"/>
<feature type="domain" description="Peptidase S8/S53" evidence="8">
    <location>
        <begin position="187"/>
        <end position="468"/>
    </location>
</feature>
<evidence type="ECO:0000256" key="1">
    <source>
        <dbReference type="ARBA" id="ARBA00011073"/>
    </source>
</evidence>
<evidence type="ECO:0000256" key="5">
    <source>
        <dbReference type="PROSITE-ProRule" id="PRU01240"/>
    </source>
</evidence>
<protein>
    <submittedName>
        <fullName evidence="9">S8 family serine peptidase</fullName>
    </submittedName>
</protein>
<dbReference type="PANTHER" id="PTHR43806:SF11">
    <property type="entry name" value="CEREVISIN-RELATED"/>
    <property type="match status" value="1"/>
</dbReference>
<keyword evidence="10" id="KW-1185">Reference proteome</keyword>
<name>A0ABS4D5T8_9CHLR</name>
<dbReference type="PROSITE" id="PS00136">
    <property type="entry name" value="SUBTILASE_ASP"/>
    <property type="match status" value="1"/>
</dbReference>
<dbReference type="Gene3D" id="3.40.50.200">
    <property type="entry name" value="Peptidase S8/S53 domain"/>
    <property type="match status" value="1"/>
</dbReference>
<dbReference type="InterPro" id="IPR015500">
    <property type="entry name" value="Peptidase_S8_subtilisin-rel"/>
</dbReference>
<dbReference type="EMBL" id="SIJK02000004">
    <property type="protein sequence ID" value="MBP1464793.1"/>
    <property type="molecule type" value="Genomic_DNA"/>
</dbReference>
<dbReference type="Proteomes" id="UP001193081">
    <property type="component" value="Unassembled WGS sequence"/>
</dbReference>
<comment type="similarity">
    <text evidence="1 5 6">Belongs to the peptidase S8 family.</text>
</comment>
<dbReference type="SUPFAM" id="SSF52743">
    <property type="entry name" value="Subtilisin-like"/>
    <property type="match status" value="1"/>
</dbReference>
<organism evidence="9 10">
    <name type="scientific">Candidatus Chloroploca mongolica</name>
    <dbReference type="NCBI Taxonomy" id="2528176"/>
    <lineage>
        <taxon>Bacteria</taxon>
        <taxon>Bacillati</taxon>
        <taxon>Chloroflexota</taxon>
        <taxon>Chloroflexia</taxon>
        <taxon>Chloroflexales</taxon>
        <taxon>Chloroflexineae</taxon>
        <taxon>Oscillochloridaceae</taxon>
        <taxon>Candidatus Chloroploca</taxon>
    </lineage>
</organism>
<dbReference type="PANTHER" id="PTHR43806">
    <property type="entry name" value="PEPTIDASE S8"/>
    <property type="match status" value="1"/>
</dbReference>
<evidence type="ECO:0000256" key="6">
    <source>
        <dbReference type="RuleBase" id="RU003355"/>
    </source>
</evidence>
<evidence type="ECO:0000313" key="10">
    <source>
        <dbReference type="Proteomes" id="UP001193081"/>
    </source>
</evidence>
<dbReference type="PROSITE" id="PS00137">
    <property type="entry name" value="SUBTILASE_HIS"/>
    <property type="match status" value="1"/>
</dbReference>
<gene>
    <name evidence="9" type="ORF">EYB53_003620</name>
</gene>
<dbReference type="PRINTS" id="PR00723">
    <property type="entry name" value="SUBTILISIN"/>
</dbReference>
<feature type="active site" description="Charge relay system" evidence="5">
    <location>
        <position position="196"/>
    </location>
</feature>
<evidence type="ECO:0000256" key="2">
    <source>
        <dbReference type="ARBA" id="ARBA00022670"/>
    </source>
</evidence>
<dbReference type="InterPro" id="IPR022398">
    <property type="entry name" value="Peptidase_S8_His-AS"/>
</dbReference>